<keyword evidence="5" id="KW-1185">Reference proteome</keyword>
<reference evidence="4 5" key="1">
    <citation type="journal article" date="2018" name="MBio">
        <title>Insights into the evolution of host association through the isolation and characterization of a novel human periodontal pathobiont, Desulfobulbus oralis.</title>
        <authorList>
            <person name="Cross K.L."/>
            <person name="Chirania P."/>
            <person name="Xiong W."/>
            <person name="Beall C.J."/>
            <person name="Elkins J.G."/>
            <person name="Giannone R.J."/>
            <person name="Griffen A.L."/>
            <person name="Guss A.M."/>
            <person name="Hettich R.L."/>
            <person name="Joshi S.S."/>
            <person name="Mokrzan E.M."/>
            <person name="Martin R.K."/>
            <person name="Zhulin I.B."/>
            <person name="Leys E.J."/>
            <person name="Podar M."/>
        </authorList>
    </citation>
    <scope>NUCLEOTIDE SEQUENCE [LARGE SCALE GENOMIC DNA]</scope>
    <source>
        <strain evidence="4 5">ORNL</strain>
    </source>
</reference>
<dbReference type="PANTHER" id="PTHR43022:SF1">
    <property type="entry name" value="PROTEIN SMF"/>
    <property type="match status" value="1"/>
</dbReference>
<dbReference type="Pfam" id="PF17782">
    <property type="entry name" value="WHD_DprA"/>
    <property type="match status" value="1"/>
</dbReference>
<dbReference type="KEGG" id="deo:CAY53_04475"/>
<evidence type="ECO:0000313" key="5">
    <source>
        <dbReference type="Proteomes" id="UP000239867"/>
    </source>
</evidence>
<evidence type="ECO:0000259" key="3">
    <source>
        <dbReference type="Pfam" id="PF17782"/>
    </source>
</evidence>
<dbReference type="Gene3D" id="3.40.50.450">
    <property type="match status" value="1"/>
</dbReference>
<gene>
    <name evidence="4" type="ORF">CAY53_04475</name>
</gene>
<name>A0A2L1GRF0_9BACT</name>
<protein>
    <submittedName>
        <fullName evidence="4">DNA protecting protein DprA</fullName>
    </submittedName>
</protein>
<dbReference type="InterPro" id="IPR041614">
    <property type="entry name" value="DprA_WH"/>
</dbReference>
<dbReference type="PANTHER" id="PTHR43022">
    <property type="entry name" value="PROTEIN SMF"/>
    <property type="match status" value="1"/>
</dbReference>
<dbReference type="InterPro" id="IPR057666">
    <property type="entry name" value="DrpA_SLOG"/>
</dbReference>
<dbReference type="OrthoDB" id="9785707at2"/>
<evidence type="ECO:0000313" key="4">
    <source>
        <dbReference type="EMBL" id="AVD72230.1"/>
    </source>
</evidence>
<dbReference type="NCBIfam" id="TIGR00732">
    <property type="entry name" value="dprA"/>
    <property type="match status" value="1"/>
</dbReference>
<dbReference type="InterPro" id="IPR036388">
    <property type="entry name" value="WH-like_DNA-bd_sf"/>
</dbReference>
<dbReference type="Gene3D" id="1.10.10.10">
    <property type="entry name" value="Winged helix-like DNA-binding domain superfamily/Winged helix DNA-binding domain"/>
    <property type="match status" value="1"/>
</dbReference>
<dbReference type="Pfam" id="PF02481">
    <property type="entry name" value="DNA_processg_A"/>
    <property type="match status" value="1"/>
</dbReference>
<dbReference type="SUPFAM" id="SSF102405">
    <property type="entry name" value="MCP/YpsA-like"/>
    <property type="match status" value="1"/>
</dbReference>
<evidence type="ECO:0000256" key="1">
    <source>
        <dbReference type="ARBA" id="ARBA00006525"/>
    </source>
</evidence>
<feature type="domain" description="DprA winged helix" evidence="3">
    <location>
        <begin position="301"/>
        <end position="358"/>
    </location>
</feature>
<dbReference type="EMBL" id="CP021255">
    <property type="protein sequence ID" value="AVD72230.1"/>
    <property type="molecule type" value="Genomic_DNA"/>
</dbReference>
<dbReference type="AlphaFoldDB" id="A0A2L1GRF0"/>
<dbReference type="InterPro" id="IPR003488">
    <property type="entry name" value="DprA"/>
</dbReference>
<dbReference type="GO" id="GO:0009294">
    <property type="term" value="P:DNA-mediated transformation"/>
    <property type="evidence" value="ECO:0007669"/>
    <property type="project" value="InterPro"/>
</dbReference>
<sequence>MCEDAESWLTLQFLPGLGPGRIARLLAHWGRAEEILEHRAEAARLPGLARILDDDSALNAARDQARRELERIARQDISLISCVSGHYPWALREIADRPVLLYVQGEVALLAQPMLAIIGARSASGYGLRTARRFAAAAAERGLAVVSGAAYGIDAAAHQGALQVGGKTVAVLGCGVDVAYPAAHRGLLRDIAQSGAVVSEFPLGTRPEAFRFPIRNRIISGLSRAVLVVEAGEKSGSLITARLALDQGREVLAIPGSIDSLKSSGAHWLIQQGATLIQRVEDVFEAMAWSVPAGTNDKGGPSPEVPLAPEERQVLQALDAYPADIDRIAQQCGLALTALQPLLLALELRGLVRRLPGQLYERVRP</sequence>
<dbReference type="Proteomes" id="UP000239867">
    <property type="component" value="Chromosome"/>
</dbReference>
<proteinExistence type="inferred from homology"/>
<organism evidence="4 5">
    <name type="scientific">Desulfobulbus oralis</name>
    <dbReference type="NCBI Taxonomy" id="1986146"/>
    <lineage>
        <taxon>Bacteria</taxon>
        <taxon>Pseudomonadati</taxon>
        <taxon>Thermodesulfobacteriota</taxon>
        <taxon>Desulfobulbia</taxon>
        <taxon>Desulfobulbales</taxon>
        <taxon>Desulfobulbaceae</taxon>
        <taxon>Desulfobulbus</taxon>
    </lineage>
</organism>
<feature type="domain" description="Smf/DprA SLOG" evidence="2">
    <location>
        <begin position="80"/>
        <end position="287"/>
    </location>
</feature>
<comment type="similarity">
    <text evidence="1">Belongs to the DprA/Smf family.</text>
</comment>
<accession>A0A2L1GRF0</accession>
<evidence type="ECO:0000259" key="2">
    <source>
        <dbReference type="Pfam" id="PF02481"/>
    </source>
</evidence>